<name>A0A166H7M7_9AGAM</name>
<gene>
    <name evidence="1" type="ORF">FIBSPDRAFT_745195</name>
</gene>
<dbReference type="AlphaFoldDB" id="A0A166H7M7"/>
<dbReference type="STRING" id="436010.A0A166H7M7"/>
<dbReference type="OrthoDB" id="3052721at2759"/>
<protein>
    <submittedName>
        <fullName evidence="1">Uncharacterized protein</fullName>
    </submittedName>
</protein>
<reference evidence="1 2" key="1">
    <citation type="journal article" date="2016" name="Mol. Biol. Evol.">
        <title>Comparative Genomics of Early-Diverging Mushroom-Forming Fungi Provides Insights into the Origins of Lignocellulose Decay Capabilities.</title>
        <authorList>
            <person name="Nagy L.G."/>
            <person name="Riley R."/>
            <person name="Tritt A."/>
            <person name="Adam C."/>
            <person name="Daum C."/>
            <person name="Floudas D."/>
            <person name="Sun H."/>
            <person name="Yadav J.S."/>
            <person name="Pangilinan J."/>
            <person name="Larsson K.H."/>
            <person name="Matsuura K."/>
            <person name="Barry K."/>
            <person name="Labutti K."/>
            <person name="Kuo R."/>
            <person name="Ohm R.A."/>
            <person name="Bhattacharya S.S."/>
            <person name="Shirouzu T."/>
            <person name="Yoshinaga Y."/>
            <person name="Martin F.M."/>
            <person name="Grigoriev I.V."/>
            <person name="Hibbett D.S."/>
        </authorList>
    </citation>
    <scope>NUCLEOTIDE SEQUENCE [LARGE SCALE GENOMIC DNA]</scope>
    <source>
        <strain evidence="1 2">CBS 109695</strain>
    </source>
</reference>
<feature type="non-terminal residue" evidence="1">
    <location>
        <position position="201"/>
    </location>
</feature>
<evidence type="ECO:0000313" key="2">
    <source>
        <dbReference type="Proteomes" id="UP000076532"/>
    </source>
</evidence>
<keyword evidence="2" id="KW-1185">Reference proteome</keyword>
<organism evidence="1 2">
    <name type="scientific">Athelia psychrophila</name>
    <dbReference type="NCBI Taxonomy" id="1759441"/>
    <lineage>
        <taxon>Eukaryota</taxon>
        <taxon>Fungi</taxon>
        <taxon>Dikarya</taxon>
        <taxon>Basidiomycota</taxon>
        <taxon>Agaricomycotina</taxon>
        <taxon>Agaricomycetes</taxon>
        <taxon>Agaricomycetidae</taxon>
        <taxon>Atheliales</taxon>
        <taxon>Atheliaceae</taxon>
        <taxon>Athelia</taxon>
    </lineage>
</organism>
<accession>A0A166H7M7</accession>
<dbReference type="Proteomes" id="UP000076532">
    <property type="component" value="Unassembled WGS sequence"/>
</dbReference>
<dbReference type="EMBL" id="KV417571">
    <property type="protein sequence ID" value="KZP18569.1"/>
    <property type="molecule type" value="Genomic_DNA"/>
</dbReference>
<evidence type="ECO:0000313" key="1">
    <source>
        <dbReference type="EMBL" id="KZP18569.1"/>
    </source>
</evidence>
<proteinExistence type="predicted"/>
<sequence>MAKSRTRSANIKTKAYKQGFEEGRKFVKVLHLVEKGVYTPKARSLTRVLINAGCACKHVGRVIRAVCAAAGLMVKGNISGRTAARAVLEGGIAAKIQIGYDLGQAKTSGDGTSNKHIPYDSHFVHFKAPDYSDPSGPAHRSRFLGLISSPDQTAAAEAAEVVEQLDEYAKLYNQTSLAAQSGKFQRQVDLLAKLRAIGTDH</sequence>